<comment type="caution">
    <text evidence="1">The sequence shown here is derived from an EMBL/GenBank/DDBJ whole genome shotgun (WGS) entry which is preliminary data.</text>
</comment>
<sequence>TPVTPEEVSDFLIQEDFEVVSGPRMIQVDNYKEAVKLALDNVVSPENEKIFYVDFDRLIHWINAYPNELTNTLKENSDVDYLHIGRTKRAFNSHPLTQKETEIMVNEIGSKILGFSETKDIISVSFLFTKDLGEKILKIRNSTKTGFYGLLIIINLYHSRSRNYFKILLN</sequence>
<dbReference type="EMBL" id="BART01035879">
    <property type="protein sequence ID" value="GAH06017.1"/>
    <property type="molecule type" value="Genomic_DNA"/>
</dbReference>
<protein>
    <submittedName>
        <fullName evidence="1">Uncharacterized protein</fullName>
    </submittedName>
</protein>
<proteinExistence type="predicted"/>
<reference evidence="1" key="1">
    <citation type="journal article" date="2014" name="Front. Microbiol.">
        <title>High frequency of phylogenetically diverse reductive dehalogenase-homologous genes in deep subseafloor sedimentary metagenomes.</title>
        <authorList>
            <person name="Kawai M."/>
            <person name="Futagami T."/>
            <person name="Toyoda A."/>
            <person name="Takaki Y."/>
            <person name="Nishi S."/>
            <person name="Hori S."/>
            <person name="Arai W."/>
            <person name="Tsubouchi T."/>
            <person name="Morono Y."/>
            <person name="Uchiyama I."/>
            <person name="Ito T."/>
            <person name="Fujiyama A."/>
            <person name="Inagaki F."/>
            <person name="Takami H."/>
        </authorList>
    </citation>
    <scope>NUCLEOTIDE SEQUENCE</scope>
    <source>
        <strain evidence="1">Expedition CK06-06</strain>
    </source>
</reference>
<organism evidence="1">
    <name type="scientific">marine sediment metagenome</name>
    <dbReference type="NCBI Taxonomy" id="412755"/>
    <lineage>
        <taxon>unclassified sequences</taxon>
        <taxon>metagenomes</taxon>
        <taxon>ecological metagenomes</taxon>
    </lineage>
</organism>
<feature type="non-terminal residue" evidence="1">
    <location>
        <position position="1"/>
    </location>
</feature>
<accession>X1CEG2</accession>
<evidence type="ECO:0000313" key="1">
    <source>
        <dbReference type="EMBL" id="GAH06017.1"/>
    </source>
</evidence>
<dbReference type="AlphaFoldDB" id="X1CEG2"/>
<name>X1CEG2_9ZZZZ</name>
<gene>
    <name evidence="1" type="ORF">S01H4_60737</name>
</gene>